<gene>
    <name evidence="8" type="primary">nadE</name>
    <name evidence="12" type="ORF">SAMN05216454_10673</name>
</gene>
<evidence type="ECO:0000256" key="7">
    <source>
        <dbReference type="ARBA" id="ARBA00023027"/>
    </source>
</evidence>
<sequence length="252" mass="28447">MLTRREKINKTVEWIREKVKEAHCKGVAVGVSGGIDSAVVAYLIKEAFPDNSMGVIMNIKSNPQDKEDGMKVINGCNIEYIELNLDEPQIMVLDQVKEKLNEKELLNKESMKMTDANLRARIRMSALYTVANNLGYLVAGTDNAAELYTGYFTKFGDGGVDMLPIANLPKYEVYEWAKELGIHEDLINKAPSAGLWEGQTDENEMGTTYAYIDKVVEGKRDEVPERDLEIIERLHRVSEHKRVPAPKPPIFE</sequence>
<evidence type="ECO:0000259" key="11">
    <source>
        <dbReference type="Pfam" id="PF02540"/>
    </source>
</evidence>
<dbReference type="Gene3D" id="3.40.50.620">
    <property type="entry name" value="HUPs"/>
    <property type="match status" value="1"/>
</dbReference>
<dbReference type="Pfam" id="PF02540">
    <property type="entry name" value="NAD_synthase"/>
    <property type="match status" value="1"/>
</dbReference>
<feature type="binding site" evidence="8">
    <location>
        <begin position="30"/>
        <end position="37"/>
    </location>
    <ligand>
        <name>ATP</name>
        <dbReference type="ChEBI" id="CHEBI:30616"/>
    </ligand>
</feature>
<feature type="binding site" description="in other chain" evidence="8">
    <location>
        <position position="154"/>
    </location>
    <ligand>
        <name>deamido-NAD(+)</name>
        <dbReference type="ChEBI" id="CHEBI:58437"/>
        <note>ligand shared between two neighboring subunits</note>
    </ligand>
</feature>
<dbReference type="InterPro" id="IPR014729">
    <property type="entry name" value="Rossmann-like_a/b/a_fold"/>
</dbReference>
<comment type="catalytic activity">
    <reaction evidence="8 10">
        <text>deamido-NAD(+) + NH4(+) + ATP = AMP + diphosphate + NAD(+) + H(+)</text>
        <dbReference type="Rhea" id="RHEA:21188"/>
        <dbReference type="ChEBI" id="CHEBI:15378"/>
        <dbReference type="ChEBI" id="CHEBI:28938"/>
        <dbReference type="ChEBI" id="CHEBI:30616"/>
        <dbReference type="ChEBI" id="CHEBI:33019"/>
        <dbReference type="ChEBI" id="CHEBI:57540"/>
        <dbReference type="ChEBI" id="CHEBI:58437"/>
        <dbReference type="ChEBI" id="CHEBI:456215"/>
        <dbReference type="EC" id="6.3.1.5"/>
    </reaction>
</comment>
<keyword evidence="3 8" id="KW-0479">Metal-binding</keyword>
<comment type="function">
    <text evidence="8">Catalyzes the ATP-dependent amidation of deamido-NAD to form NAD. Uses ammonia as a nitrogen source.</text>
</comment>
<evidence type="ECO:0000313" key="13">
    <source>
        <dbReference type="Proteomes" id="UP000199512"/>
    </source>
</evidence>
<dbReference type="EC" id="6.3.1.5" evidence="8 10"/>
<comment type="similarity">
    <text evidence="1 8 9">Belongs to the NAD synthetase family.</text>
</comment>
<organism evidence="12 13">
    <name type="scientific">Peptostreptococcus russellii</name>
    <dbReference type="NCBI Taxonomy" id="215200"/>
    <lineage>
        <taxon>Bacteria</taxon>
        <taxon>Bacillati</taxon>
        <taxon>Bacillota</taxon>
        <taxon>Clostridia</taxon>
        <taxon>Peptostreptococcales</taxon>
        <taxon>Peptostreptococcaceae</taxon>
        <taxon>Peptostreptococcus</taxon>
    </lineage>
</organism>
<protein>
    <recommendedName>
        <fullName evidence="8 10">NH(3)-dependent NAD(+) synthetase</fullName>
        <ecNumber evidence="8 10">6.3.1.5</ecNumber>
    </recommendedName>
</protein>
<evidence type="ECO:0000256" key="10">
    <source>
        <dbReference type="RuleBase" id="RU003812"/>
    </source>
</evidence>
<dbReference type="CDD" id="cd00553">
    <property type="entry name" value="NAD_synthase"/>
    <property type="match status" value="1"/>
</dbReference>
<evidence type="ECO:0000313" key="12">
    <source>
        <dbReference type="EMBL" id="SEN59206.1"/>
    </source>
</evidence>
<dbReference type="OrthoDB" id="9803818at2"/>
<reference evidence="12 13" key="1">
    <citation type="submission" date="2016-10" db="EMBL/GenBank/DDBJ databases">
        <authorList>
            <person name="de Groot N.N."/>
        </authorList>
    </citation>
    <scope>NUCLEOTIDE SEQUENCE [LARGE SCALE GENOMIC DNA]</scope>
    <source>
        <strain evidence="12 13">Calf135</strain>
    </source>
</reference>
<accession>A0A1H8HTH2</accession>
<feature type="binding site" evidence="8">
    <location>
        <position position="170"/>
    </location>
    <ligand>
        <name>ATP</name>
        <dbReference type="ChEBI" id="CHEBI:30616"/>
    </ligand>
</feature>
<evidence type="ECO:0000256" key="2">
    <source>
        <dbReference type="ARBA" id="ARBA00022598"/>
    </source>
</evidence>
<dbReference type="EMBL" id="FODF01000006">
    <property type="protein sequence ID" value="SEN59206.1"/>
    <property type="molecule type" value="Genomic_DNA"/>
</dbReference>
<feature type="binding site" evidence="8">
    <location>
        <position position="146"/>
    </location>
    <ligand>
        <name>Mg(2+)</name>
        <dbReference type="ChEBI" id="CHEBI:18420"/>
    </ligand>
</feature>
<dbReference type="Proteomes" id="UP000199512">
    <property type="component" value="Unassembled WGS sequence"/>
</dbReference>
<dbReference type="AlphaFoldDB" id="A0A1H8HTH2"/>
<feature type="domain" description="NAD/GMP synthase" evidence="11">
    <location>
        <begin position="8"/>
        <end position="243"/>
    </location>
</feature>
<dbReference type="PANTHER" id="PTHR23090">
    <property type="entry name" value="NH 3 /GLUTAMINE-DEPENDENT NAD + SYNTHETASE"/>
    <property type="match status" value="1"/>
</dbReference>
<keyword evidence="13" id="KW-1185">Reference proteome</keyword>
<proteinExistence type="inferred from homology"/>
<dbReference type="HAMAP" id="MF_00193">
    <property type="entry name" value="NadE_ammonia_dep"/>
    <property type="match status" value="1"/>
</dbReference>
<feature type="binding site" evidence="8">
    <location>
        <position position="141"/>
    </location>
    <ligand>
        <name>ATP</name>
        <dbReference type="ChEBI" id="CHEBI:30616"/>
    </ligand>
</feature>
<name>A0A1H8HTH2_9FIRM</name>
<dbReference type="RefSeq" id="WP_091975368.1">
    <property type="nucleotide sequence ID" value="NZ_CAUWDX010000042.1"/>
</dbReference>
<keyword evidence="4 8" id="KW-0547">Nucleotide-binding</keyword>
<keyword evidence="7 8" id="KW-0520">NAD</keyword>
<dbReference type="GO" id="GO:0005524">
    <property type="term" value="F:ATP binding"/>
    <property type="evidence" value="ECO:0007669"/>
    <property type="project" value="UniProtKB-UniRule"/>
</dbReference>
<dbReference type="GO" id="GO:0004359">
    <property type="term" value="F:glutaminase activity"/>
    <property type="evidence" value="ECO:0007669"/>
    <property type="project" value="InterPro"/>
</dbReference>
<comment type="subunit">
    <text evidence="8">Homodimer.</text>
</comment>
<feature type="binding site" description="in other chain" evidence="8">
    <location>
        <position position="121"/>
    </location>
    <ligand>
        <name>deamido-NAD(+)</name>
        <dbReference type="ChEBI" id="CHEBI:58437"/>
        <note>ligand shared between two neighboring subunits</note>
    </ligand>
</feature>
<evidence type="ECO:0000256" key="8">
    <source>
        <dbReference type="HAMAP-Rule" id="MF_00193"/>
    </source>
</evidence>
<comment type="pathway">
    <text evidence="8">Cofactor biosynthesis; NAD(+) biosynthesis; NAD(+) from deamido-NAD(+) (ammonia route): step 1/1.</text>
</comment>
<dbReference type="GO" id="GO:0005737">
    <property type="term" value="C:cytoplasm"/>
    <property type="evidence" value="ECO:0007669"/>
    <property type="project" value="InterPro"/>
</dbReference>
<evidence type="ECO:0000256" key="6">
    <source>
        <dbReference type="ARBA" id="ARBA00022842"/>
    </source>
</evidence>
<dbReference type="GO" id="GO:0003952">
    <property type="term" value="F:NAD+ synthase (glutamine-hydrolyzing) activity"/>
    <property type="evidence" value="ECO:0007669"/>
    <property type="project" value="InterPro"/>
</dbReference>
<dbReference type="InterPro" id="IPR003694">
    <property type="entry name" value="NAD_synthase"/>
</dbReference>
<dbReference type="STRING" id="215200.SAMN05216454_10673"/>
<keyword evidence="6 8" id="KW-0460">Magnesium</keyword>
<feature type="binding site" description="in other chain" evidence="8">
    <location>
        <begin position="240"/>
        <end position="241"/>
    </location>
    <ligand>
        <name>deamido-NAD(+)</name>
        <dbReference type="ChEBI" id="CHEBI:58437"/>
        <note>ligand shared between two neighboring subunits</note>
    </ligand>
</feature>
<dbReference type="InterPro" id="IPR022926">
    <property type="entry name" value="NH(3)-dep_NAD(+)_synth"/>
</dbReference>
<evidence type="ECO:0000256" key="9">
    <source>
        <dbReference type="RuleBase" id="RU003811"/>
    </source>
</evidence>
<keyword evidence="5 8" id="KW-0067">ATP-binding</keyword>
<dbReference type="GO" id="GO:0009435">
    <property type="term" value="P:NAD+ biosynthetic process"/>
    <property type="evidence" value="ECO:0007669"/>
    <property type="project" value="UniProtKB-UniRule"/>
</dbReference>
<feature type="binding site" evidence="8">
    <location>
        <position position="192"/>
    </location>
    <ligand>
        <name>ATP</name>
        <dbReference type="ChEBI" id="CHEBI:30616"/>
    </ligand>
</feature>
<feature type="binding site" evidence="8">
    <location>
        <position position="161"/>
    </location>
    <ligand>
        <name>deamido-NAD(+)</name>
        <dbReference type="ChEBI" id="CHEBI:58437"/>
        <note>ligand shared between two neighboring subunits</note>
    </ligand>
</feature>
<dbReference type="GO" id="GO:0008795">
    <property type="term" value="F:NAD+ synthase activity"/>
    <property type="evidence" value="ECO:0007669"/>
    <property type="project" value="UniProtKB-UniRule"/>
</dbReference>
<keyword evidence="2 8" id="KW-0436">Ligase</keyword>
<evidence type="ECO:0000256" key="5">
    <source>
        <dbReference type="ARBA" id="ARBA00022840"/>
    </source>
</evidence>
<evidence type="ECO:0000256" key="1">
    <source>
        <dbReference type="ARBA" id="ARBA00005859"/>
    </source>
</evidence>
<dbReference type="GO" id="GO:0046872">
    <property type="term" value="F:metal ion binding"/>
    <property type="evidence" value="ECO:0007669"/>
    <property type="project" value="UniProtKB-KW"/>
</dbReference>
<evidence type="ECO:0000256" key="4">
    <source>
        <dbReference type="ARBA" id="ARBA00022741"/>
    </source>
</evidence>
<dbReference type="NCBIfam" id="TIGR00552">
    <property type="entry name" value="nadE"/>
    <property type="match status" value="1"/>
</dbReference>
<evidence type="ECO:0000256" key="3">
    <source>
        <dbReference type="ARBA" id="ARBA00022723"/>
    </source>
</evidence>
<dbReference type="SUPFAM" id="SSF52402">
    <property type="entry name" value="Adenine nucleotide alpha hydrolases-like"/>
    <property type="match status" value="1"/>
</dbReference>
<dbReference type="InterPro" id="IPR022310">
    <property type="entry name" value="NAD/GMP_synthase"/>
</dbReference>
<dbReference type="UniPathway" id="UPA00253">
    <property type="reaction ID" value="UER00333"/>
</dbReference>
<dbReference type="PANTHER" id="PTHR23090:SF9">
    <property type="entry name" value="GLUTAMINE-DEPENDENT NAD(+) SYNTHETASE"/>
    <property type="match status" value="1"/>
</dbReference>
<feature type="binding site" evidence="8">
    <location>
        <position position="36"/>
    </location>
    <ligand>
        <name>Mg(2+)</name>
        <dbReference type="ChEBI" id="CHEBI:18420"/>
    </ligand>
</feature>